<evidence type="ECO:0000256" key="2">
    <source>
        <dbReference type="SAM" id="MobiDB-lite"/>
    </source>
</evidence>
<dbReference type="Pfam" id="PF02458">
    <property type="entry name" value="Transferase"/>
    <property type="match status" value="1"/>
</dbReference>
<evidence type="ECO:0000313" key="4">
    <source>
        <dbReference type="Proteomes" id="UP001188597"/>
    </source>
</evidence>
<dbReference type="InterPro" id="IPR023213">
    <property type="entry name" value="CAT-like_dom_sf"/>
</dbReference>
<accession>A0AA88WL53</accession>
<gene>
    <name evidence="3" type="ORF">RJ639_044281</name>
</gene>
<dbReference type="InterPro" id="IPR050898">
    <property type="entry name" value="Plant_acyltransferase"/>
</dbReference>
<feature type="region of interest" description="Disordered" evidence="2">
    <location>
        <begin position="134"/>
        <end position="161"/>
    </location>
</feature>
<dbReference type="PANTHER" id="PTHR31147:SF25">
    <property type="entry name" value="HXXXD-TYPE ACYL-TRANSFERASE FAMILY PROTEIN"/>
    <property type="match status" value="1"/>
</dbReference>
<evidence type="ECO:0000313" key="3">
    <source>
        <dbReference type="EMBL" id="KAK3024665.1"/>
    </source>
</evidence>
<dbReference type="Gene3D" id="3.30.559.10">
    <property type="entry name" value="Chloramphenicol acetyltransferase-like domain"/>
    <property type="match status" value="1"/>
</dbReference>
<dbReference type="EMBL" id="JAVXUP010000591">
    <property type="protein sequence ID" value="KAK3024665.1"/>
    <property type="molecule type" value="Genomic_DNA"/>
</dbReference>
<reference evidence="3" key="1">
    <citation type="submission" date="2022-12" db="EMBL/GenBank/DDBJ databases">
        <title>Draft genome assemblies for two species of Escallonia (Escalloniales).</title>
        <authorList>
            <person name="Chanderbali A."/>
            <person name="Dervinis C."/>
            <person name="Anghel I."/>
            <person name="Soltis D."/>
            <person name="Soltis P."/>
            <person name="Zapata F."/>
        </authorList>
    </citation>
    <scope>NUCLEOTIDE SEQUENCE</scope>
    <source>
        <strain evidence="3">UCBG64.0493</strain>
        <tissue evidence="3">Leaf</tissue>
    </source>
</reference>
<evidence type="ECO:0000256" key="1">
    <source>
        <dbReference type="ARBA" id="ARBA00009861"/>
    </source>
</evidence>
<comment type="similarity">
    <text evidence="1">Belongs to the plant acyltransferase family.</text>
</comment>
<feature type="compositionally biased region" description="Basic and acidic residues" evidence="2">
    <location>
        <begin position="141"/>
        <end position="161"/>
    </location>
</feature>
<keyword evidence="4" id="KW-1185">Reference proteome</keyword>
<dbReference type="AlphaFoldDB" id="A0AA88WL53"/>
<comment type="caution">
    <text evidence="3">The sequence shown here is derived from an EMBL/GenBank/DDBJ whole genome shotgun (WGS) entry which is preliminary data.</text>
</comment>
<name>A0AA88WL53_9ASTE</name>
<protein>
    <submittedName>
        <fullName evidence="3">Uncharacterized protein</fullName>
    </submittedName>
</protein>
<dbReference type="PANTHER" id="PTHR31147">
    <property type="entry name" value="ACYL TRANSFERASE 4"/>
    <property type="match status" value="1"/>
</dbReference>
<sequence length="273" mass="30299">MGIRHLLNPPLPAGYYGNAFQSANAVLTGRDLNKWPLSRVAKMIKESKKVASDTNYIWYSINLLEKLRHHKMKIETGSECLVLTDWRQLGVKSQIPFSTKTKGKLLVTANANQLQLTSKQWRCRLDPRAAAGATNCRQRQGKPERRCDDRSKAVDDGDGKGKQAATVYTFHSKRLALESGVQLIEPPEAARLARTPRDSSGDQSPIPRPVAQHELTQHLVLFGSPGPPDSAVTAVQASASFYLRVAALVRGGAVLLRHAYCSLHFFLLFRFVE</sequence>
<organism evidence="3 4">
    <name type="scientific">Escallonia herrerae</name>
    <dbReference type="NCBI Taxonomy" id="1293975"/>
    <lineage>
        <taxon>Eukaryota</taxon>
        <taxon>Viridiplantae</taxon>
        <taxon>Streptophyta</taxon>
        <taxon>Embryophyta</taxon>
        <taxon>Tracheophyta</taxon>
        <taxon>Spermatophyta</taxon>
        <taxon>Magnoliopsida</taxon>
        <taxon>eudicotyledons</taxon>
        <taxon>Gunneridae</taxon>
        <taxon>Pentapetalae</taxon>
        <taxon>asterids</taxon>
        <taxon>campanulids</taxon>
        <taxon>Escalloniales</taxon>
        <taxon>Escalloniaceae</taxon>
        <taxon>Escallonia</taxon>
    </lineage>
</organism>
<dbReference type="Proteomes" id="UP001188597">
    <property type="component" value="Unassembled WGS sequence"/>
</dbReference>
<proteinExistence type="inferred from homology"/>